<reference evidence="1 2" key="1">
    <citation type="submission" date="2017-05" db="EMBL/GenBank/DDBJ databases">
        <title>Whole genome sequencing of Yersinia kristensenii.</title>
        <authorList>
            <person name="Campioni F."/>
        </authorList>
    </citation>
    <scope>NUCLEOTIDE SEQUENCE [LARGE SCALE GENOMIC DNA]</scope>
    <source>
        <strain evidence="1 2">CFSAN060538</strain>
    </source>
</reference>
<accession>A0AB73NIJ3</accession>
<organism evidence="1 2">
    <name type="scientific">Yersinia kristensenii</name>
    <dbReference type="NCBI Taxonomy" id="28152"/>
    <lineage>
        <taxon>Bacteria</taxon>
        <taxon>Pseudomonadati</taxon>
        <taxon>Pseudomonadota</taxon>
        <taxon>Gammaproteobacteria</taxon>
        <taxon>Enterobacterales</taxon>
        <taxon>Yersiniaceae</taxon>
        <taxon>Yersinia</taxon>
    </lineage>
</organism>
<name>A0AB73NIJ3_YERKR</name>
<evidence type="ECO:0000313" key="1">
    <source>
        <dbReference type="EMBL" id="OVZ79896.1"/>
    </source>
</evidence>
<sequence length="67" mass="7713">MSNSILNNVVNRLKQSLGQSRYHVAVHDCQHFLDVLSFHSKESFSHPWQYNVALTCSESDTGFNQCR</sequence>
<gene>
    <name evidence="1" type="ORF">CBW52_13575</name>
</gene>
<dbReference type="AlphaFoldDB" id="A0AB73NIJ3"/>
<proteinExistence type="predicted"/>
<dbReference type="EMBL" id="NHOG01000015">
    <property type="protein sequence ID" value="OVZ79896.1"/>
    <property type="molecule type" value="Genomic_DNA"/>
</dbReference>
<comment type="caution">
    <text evidence="1">The sequence shown here is derived from an EMBL/GenBank/DDBJ whole genome shotgun (WGS) entry which is preliminary data.</text>
</comment>
<protein>
    <submittedName>
        <fullName evidence="1">Uncharacterized protein</fullName>
    </submittedName>
</protein>
<evidence type="ECO:0000313" key="2">
    <source>
        <dbReference type="Proteomes" id="UP000195840"/>
    </source>
</evidence>
<keyword evidence="2" id="KW-1185">Reference proteome</keyword>
<dbReference type="Proteomes" id="UP000195840">
    <property type="component" value="Unassembled WGS sequence"/>
</dbReference>
<dbReference type="Gene3D" id="2.30.110.50">
    <property type="match status" value="1"/>
</dbReference>